<protein>
    <submittedName>
        <fullName evidence="1">Uncharacterized protein</fullName>
    </submittedName>
</protein>
<accession>A0AA42J1A6</accession>
<proteinExistence type="predicted"/>
<dbReference type="Proteomes" id="UP001169242">
    <property type="component" value="Unassembled WGS sequence"/>
</dbReference>
<evidence type="ECO:0000313" key="1">
    <source>
        <dbReference type="EMBL" id="MDA3732033.1"/>
    </source>
</evidence>
<organism evidence="1 2">
    <name type="scientific">Holtiella tumoricola</name>
    <dbReference type="NCBI Taxonomy" id="3018743"/>
    <lineage>
        <taxon>Bacteria</taxon>
        <taxon>Bacillati</taxon>
        <taxon>Bacillota</taxon>
        <taxon>Clostridia</taxon>
        <taxon>Lachnospirales</taxon>
        <taxon>Cellulosilyticaceae</taxon>
        <taxon>Holtiella</taxon>
    </lineage>
</organism>
<reference evidence="1" key="1">
    <citation type="journal article" date="2023" name="Int. J. Syst. Evol. Microbiol.">
        <title>&lt;i&gt;Holtiella tumoricola&lt;/i&gt; gen. nov. sp. nov., isolated from a human clinical sample.</title>
        <authorList>
            <person name="Allen-Vercoe E."/>
            <person name="Daigneault M.C."/>
            <person name="Vancuren S.J."/>
            <person name="Cochrane K."/>
            <person name="O'Neal L.L."/>
            <person name="Sankaranarayanan K."/>
            <person name="Lawson P.A."/>
        </authorList>
    </citation>
    <scope>NUCLEOTIDE SEQUENCE</scope>
    <source>
        <strain evidence="1">CC70A</strain>
    </source>
</reference>
<keyword evidence="2" id="KW-1185">Reference proteome</keyword>
<name>A0AA42J1A6_9FIRM</name>
<comment type="caution">
    <text evidence="1">The sequence shown here is derived from an EMBL/GenBank/DDBJ whole genome shotgun (WGS) entry which is preliminary data.</text>
</comment>
<gene>
    <name evidence="1" type="ORF">PBV87_11125</name>
</gene>
<evidence type="ECO:0000313" key="2">
    <source>
        <dbReference type="Proteomes" id="UP001169242"/>
    </source>
</evidence>
<dbReference type="RefSeq" id="WP_271012326.1">
    <property type="nucleotide sequence ID" value="NZ_JAQIFT010000044.1"/>
</dbReference>
<dbReference type="EMBL" id="JAQIFT010000044">
    <property type="protein sequence ID" value="MDA3732033.1"/>
    <property type="molecule type" value="Genomic_DNA"/>
</dbReference>
<dbReference type="AlphaFoldDB" id="A0AA42J1A6"/>
<sequence>MNVKGEIGFVQDGKVKVFIKEKALYTNFLDVAAHIGQLQVNDKVIVAFYNNSLSEGAIIGKV</sequence>